<protein>
    <submittedName>
        <fullName evidence="1">Uncharacterized protein</fullName>
    </submittedName>
</protein>
<keyword evidence="2" id="KW-1185">Reference proteome</keyword>
<organism evidence="1 2">
    <name type="scientific">Aspergillus ellipticus CBS 707.79</name>
    <dbReference type="NCBI Taxonomy" id="1448320"/>
    <lineage>
        <taxon>Eukaryota</taxon>
        <taxon>Fungi</taxon>
        <taxon>Dikarya</taxon>
        <taxon>Ascomycota</taxon>
        <taxon>Pezizomycotina</taxon>
        <taxon>Eurotiomycetes</taxon>
        <taxon>Eurotiomycetidae</taxon>
        <taxon>Eurotiales</taxon>
        <taxon>Aspergillaceae</taxon>
        <taxon>Aspergillus</taxon>
        <taxon>Aspergillus subgen. Circumdati</taxon>
    </lineage>
</organism>
<accession>A0A319DL90</accession>
<evidence type="ECO:0000313" key="1">
    <source>
        <dbReference type="EMBL" id="PYH98320.1"/>
    </source>
</evidence>
<evidence type="ECO:0000313" key="2">
    <source>
        <dbReference type="Proteomes" id="UP000247810"/>
    </source>
</evidence>
<reference evidence="1 2" key="1">
    <citation type="submission" date="2018-02" db="EMBL/GenBank/DDBJ databases">
        <title>The genomes of Aspergillus section Nigri reveals drivers in fungal speciation.</title>
        <authorList>
            <consortium name="DOE Joint Genome Institute"/>
            <person name="Vesth T.C."/>
            <person name="Nybo J."/>
            <person name="Theobald S."/>
            <person name="Brandl J."/>
            <person name="Frisvad J.C."/>
            <person name="Nielsen K.F."/>
            <person name="Lyhne E.K."/>
            <person name="Kogle M.E."/>
            <person name="Kuo A."/>
            <person name="Riley R."/>
            <person name="Clum A."/>
            <person name="Nolan M."/>
            <person name="Lipzen A."/>
            <person name="Salamov A."/>
            <person name="Henrissat B."/>
            <person name="Wiebenga A."/>
            <person name="De vries R.P."/>
            <person name="Grigoriev I.V."/>
            <person name="Mortensen U.H."/>
            <person name="Andersen M.R."/>
            <person name="Baker S.E."/>
        </authorList>
    </citation>
    <scope>NUCLEOTIDE SEQUENCE [LARGE SCALE GENOMIC DNA]</scope>
    <source>
        <strain evidence="1 2">CBS 707.79</strain>
    </source>
</reference>
<sequence>MGESPRIAPASRHLISPAATFVYRNLRSAPPPRKSVRCSIRHRPYVETSVGWSSNPECGRTRNGMEWNEVRSCSASGLHSAGVPSSTYHLEGQGRLWCHCAYTLTGFQMRLSAGRMGLRMGVEGRSFGLSSLSSLPSRAGHCPCHCTYLTHSIWCILTCYCSLSAQLFQTSSRASSRGSL</sequence>
<gene>
    <name evidence="1" type="ORF">BO71DRAFT_65481</name>
</gene>
<dbReference type="VEuPathDB" id="FungiDB:BO71DRAFT_65481"/>
<proteinExistence type="predicted"/>
<name>A0A319DL90_9EURO</name>
<dbReference type="Proteomes" id="UP000247810">
    <property type="component" value="Unassembled WGS sequence"/>
</dbReference>
<dbReference type="AlphaFoldDB" id="A0A319DL90"/>
<dbReference type="EMBL" id="KZ825813">
    <property type="protein sequence ID" value="PYH98320.1"/>
    <property type="molecule type" value="Genomic_DNA"/>
</dbReference>